<dbReference type="FunFam" id="3.30.360.10:FF:000002">
    <property type="entry name" value="Glyceraldehyde-3-phosphate dehydrogenase"/>
    <property type="match status" value="1"/>
</dbReference>
<evidence type="ECO:0000256" key="2">
    <source>
        <dbReference type="ARBA" id="ARBA00023002"/>
    </source>
</evidence>
<dbReference type="PRINTS" id="PR00078">
    <property type="entry name" value="G3PDHDRGNASE"/>
</dbReference>
<dbReference type="PANTHER" id="PTHR43148">
    <property type="entry name" value="GLYCERALDEHYDE-3-PHOSPHATE DEHYDROGENASE 2"/>
    <property type="match status" value="1"/>
</dbReference>
<dbReference type="AlphaFoldDB" id="A0A345ZAW1"/>
<name>A0A345ZAW1_9BACT</name>
<evidence type="ECO:0000313" key="9">
    <source>
        <dbReference type="EMBL" id="AXK60428.1"/>
    </source>
</evidence>
<protein>
    <submittedName>
        <fullName evidence="9">Type I glyceraldehyde-3-phosphate dehydrogenase</fullName>
    </submittedName>
</protein>
<dbReference type="Pfam" id="PF00044">
    <property type="entry name" value="Gp_dh_N"/>
    <property type="match status" value="1"/>
</dbReference>
<dbReference type="Gene3D" id="3.30.360.10">
    <property type="entry name" value="Dihydrodipicolinate Reductase, domain 2"/>
    <property type="match status" value="1"/>
</dbReference>
<evidence type="ECO:0000259" key="8">
    <source>
        <dbReference type="SMART" id="SM00846"/>
    </source>
</evidence>
<feature type="binding site" evidence="5">
    <location>
        <position position="125"/>
    </location>
    <ligand>
        <name>NAD(+)</name>
        <dbReference type="ChEBI" id="CHEBI:57540"/>
    </ligand>
</feature>
<feature type="binding site" evidence="5">
    <location>
        <begin position="12"/>
        <end position="13"/>
    </location>
    <ligand>
        <name>NAD(+)</name>
        <dbReference type="ChEBI" id="CHEBI:57540"/>
    </ligand>
</feature>
<evidence type="ECO:0000256" key="1">
    <source>
        <dbReference type="ARBA" id="ARBA00007406"/>
    </source>
</evidence>
<keyword evidence="5" id="KW-0547">Nucleotide-binding</keyword>
<evidence type="ECO:0000256" key="4">
    <source>
        <dbReference type="PIRSR" id="PIRSR000149-2"/>
    </source>
</evidence>
<feature type="binding site" evidence="4">
    <location>
        <begin position="156"/>
        <end position="158"/>
    </location>
    <ligand>
        <name>D-glyceraldehyde 3-phosphate</name>
        <dbReference type="ChEBI" id="CHEBI:59776"/>
    </ligand>
</feature>
<dbReference type="Pfam" id="PF02800">
    <property type="entry name" value="Gp_dh_C"/>
    <property type="match status" value="1"/>
</dbReference>
<keyword evidence="5" id="KW-0520">NAD</keyword>
<dbReference type="OrthoDB" id="9803304at2"/>
<keyword evidence="10" id="KW-1185">Reference proteome</keyword>
<dbReference type="KEGG" id="cdes:C0J27_01545"/>
<dbReference type="Gene3D" id="3.40.50.720">
    <property type="entry name" value="NAD(P)-binding Rossmann-like Domain"/>
    <property type="match status" value="1"/>
</dbReference>
<gene>
    <name evidence="9" type="ORF">C0J27_01545</name>
</gene>
<feature type="binding site" evidence="5">
    <location>
        <position position="320"/>
    </location>
    <ligand>
        <name>NAD(+)</name>
        <dbReference type="ChEBI" id="CHEBI:57540"/>
    </ligand>
</feature>
<dbReference type="FunFam" id="3.40.50.720:FF:000001">
    <property type="entry name" value="Glyceraldehyde-3-phosphate dehydrogenase"/>
    <property type="match status" value="1"/>
</dbReference>
<organism evidence="9 10">
    <name type="scientific">Candidatus Chromulinivorax destructor</name>
    <dbReference type="NCBI Taxonomy" id="2066483"/>
    <lineage>
        <taxon>Bacteria</taxon>
        <taxon>Candidatus Babelota</taxon>
        <taxon>Candidatus Babeliae</taxon>
        <taxon>Candidatus Babeliales</taxon>
        <taxon>Candidatus Chromulinivoraceae</taxon>
        <taxon>Candidatus Chromulinivorax</taxon>
    </lineage>
</organism>
<dbReference type="InterPro" id="IPR020830">
    <property type="entry name" value="GlycerAld_3-P_DH_AS"/>
</dbReference>
<feature type="binding site" evidence="4">
    <location>
        <position position="238"/>
    </location>
    <ligand>
        <name>D-glyceraldehyde 3-phosphate</name>
        <dbReference type="ChEBI" id="CHEBI:59776"/>
    </ligand>
</feature>
<dbReference type="CDD" id="cd05214">
    <property type="entry name" value="GAPDH_I_N"/>
    <property type="match status" value="1"/>
</dbReference>
<dbReference type="SUPFAM" id="SSF55347">
    <property type="entry name" value="Glyceraldehyde-3-phosphate dehydrogenase-like, C-terminal domain"/>
    <property type="match status" value="1"/>
</dbReference>
<feature type="binding site" evidence="4">
    <location>
        <position position="187"/>
    </location>
    <ligand>
        <name>D-glyceraldehyde 3-phosphate</name>
        <dbReference type="ChEBI" id="CHEBI:59776"/>
    </ligand>
</feature>
<proteinExistence type="inferred from homology"/>
<sequence>MMIRVAINGFGRIGRSFLRSYLMDEQARKQLIIVAINVGPSIMENVAHMFKYDSFMGTLPYDVSSKNGILAVDGLQIPLIGVLNPADAGWNVFDVDWVIEATGFFTTKEKASLHIQSGAKKVLITAPGKDVDVTIVPGVNDVMYDATHHNIVSLASCTTNALAPMLKVLHEKFGVESAMMNTIHSYTNNQVLLDVEARDVRQARAATMSMIPTSTGASSAIKEVYPQLTGKITGMSLRVPVGKISIVDLTFTSLHTLDKESINQAFRDARDNSLKNILDSTTLPLVSIDYTNNPHSVIIDELLTDVCGSHTAKVFGWYDNEYGYSCRLKDFLVAQR</sequence>
<dbReference type="SMART" id="SM00846">
    <property type="entry name" value="Gp_dh_N"/>
    <property type="match status" value="1"/>
</dbReference>
<dbReference type="InterPro" id="IPR020829">
    <property type="entry name" value="GlycerAld_3-P_DH_cat"/>
</dbReference>
<evidence type="ECO:0000256" key="3">
    <source>
        <dbReference type="PIRSR" id="PIRSR000149-1"/>
    </source>
</evidence>
<accession>A0A345ZAW1</accession>
<feature type="binding site" evidence="4">
    <location>
        <begin position="215"/>
        <end position="216"/>
    </location>
    <ligand>
        <name>D-glyceraldehyde 3-phosphate</name>
        <dbReference type="ChEBI" id="CHEBI:59776"/>
    </ligand>
</feature>
<comment type="similarity">
    <text evidence="1 7">Belongs to the glyceraldehyde-3-phosphate dehydrogenase family.</text>
</comment>
<dbReference type="InterPro" id="IPR036291">
    <property type="entry name" value="NAD(P)-bd_dom_sf"/>
</dbReference>
<dbReference type="Proteomes" id="UP000254834">
    <property type="component" value="Chromosome"/>
</dbReference>
<evidence type="ECO:0000256" key="5">
    <source>
        <dbReference type="PIRSR" id="PIRSR000149-3"/>
    </source>
</evidence>
<dbReference type="PIRSF" id="PIRSF000149">
    <property type="entry name" value="GAP_DH"/>
    <property type="match status" value="1"/>
</dbReference>
<dbReference type="InterPro" id="IPR020828">
    <property type="entry name" value="GlycerAld_3-P_DH_NAD(P)-bd"/>
</dbReference>
<dbReference type="SUPFAM" id="SSF51735">
    <property type="entry name" value="NAD(P)-binding Rossmann-fold domains"/>
    <property type="match status" value="1"/>
</dbReference>
<dbReference type="PROSITE" id="PS00071">
    <property type="entry name" value="GAPDH"/>
    <property type="match status" value="1"/>
</dbReference>
<dbReference type="GO" id="GO:0016620">
    <property type="term" value="F:oxidoreductase activity, acting on the aldehyde or oxo group of donors, NAD or NADP as acceptor"/>
    <property type="evidence" value="ECO:0007669"/>
    <property type="project" value="InterPro"/>
</dbReference>
<dbReference type="GO" id="GO:0051287">
    <property type="term" value="F:NAD binding"/>
    <property type="evidence" value="ECO:0007669"/>
    <property type="project" value="InterPro"/>
</dbReference>
<dbReference type="InterPro" id="IPR020831">
    <property type="entry name" value="GlycerAld/Erythrose_P_DH"/>
</dbReference>
<dbReference type="CDD" id="cd18126">
    <property type="entry name" value="GAPDH_I_C"/>
    <property type="match status" value="1"/>
</dbReference>
<dbReference type="EMBL" id="CP025544">
    <property type="protein sequence ID" value="AXK60428.1"/>
    <property type="molecule type" value="Genomic_DNA"/>
</dbReference>
<keyword evidence="2" id="KW-0560">Oxidoreductase</keyword>
<reference evidence="9 10" key="1">
    <citation type="submission" date="2017-12" db="EMBL/GenBank/DDBJ databases">
        <title>Chromulinavorax destructans is a abundant pathogen of dominant heterotrophic picoflagllates.</title>
        <authorList>
            <person name="Deeg C.M."/>
            <person name="Zimmer M."/>
            <person name="Suttle C.A."/>
        </authorList>
    </citation>
    <scope>NUCLEOTIDE SEQUENCE [LARGE SCALE GENOMIC DNA]</scope>
    <source>
        <strain evidence="9 10">SeV1</strain>
    </source>
</reference>
<feature type="domain" description="Glyceraldehyde 3-phosphate dehydrogenase NAD(P) binding" evidence="8">
    <location>
        <begin position="3"/>
        <end position="157"/>
    </location>
</feature>
<evidence type="ECO:0000313" key="10">
    <source>
        <dbReference type="Proteomes" id="UP000254834"/>
    </source>
</evidence>
<feature type="active site" description="Nucleophile" evidence="3">
    <location>
        <position position="157"/>
    </location>
</feature>
<evidence type="ECO:0000256" key="7">
    <source>
        <dbReference type="RuleBase" id="RU000397"/>
    </source>
</evidence>
<evidence type="ECO:0000256" key="6">
    <source>
        <dbReference type="PIRSR" id="PIRSR000149-4"/>
    </source>
</evidence>
<feature type="site" description="Activates thiol group during catalysis" evidence="6">
    <location>
        <position position="184"/>
    </location>
</feature>